<keyword evidence="2" id="KW-0472">Membrane</keyword>
<gene>
    <name evidence="3" type="ORF">TCE0_041r13935</name>
</gene>
<evidence type="ECO:0000313" key="4">
    <source>
        <dbReference type="Proteomes" id="UP000053095"/>
    </source>
</evidence>
<keyword evidence="2" id="KW-0812">Transmembrane</keyword>
<keyword evidence="2" id="KW-1133">Transmembrane helix</keyword>
<dbReference type="Proteomes" id="UP000053095">
    <property type="component" value="Unassembled WGS sequence"/>
</dbReference>
<reference evidence="4" key="1">
    <citation type="journal article" date="2015" name="Genome Announc.">
        <title>Draft genome sequence of Talaromyces cellulolyticus strain Y-94, a source of lignocellulosic biomass-degrading enzymes.</title>
        <authorList>
            <person name="Fujii T."/>
            <person name="Koike H."/>
            <person name="Sawayama S."/>
            <person name="Yano S."/>
            <person name="Inoue H."/>
        </authorList>
    </citation>
    <scope>NUCLEOTIDE SEQUENCE [LARGE SCALE GENOMIC DNA]</scope>
    <source>
        <strain evidence="4">Y-94</strain>
    </source>
</reference>
<name>A0A6V8HGR2_TALPI</name>
<evidence type="ECO:0000256" key="1">
    <source>
        <dbReference type="SAM" id="MobiDB-lite"/>
    </source>
</evidence>
<sequence length="201" mass="23410">MMPNTVRPDELRRQRVVQGSRGFLPVDRNGTLDASTTVLGIVQTYLAPFQWQYEVYTWAGTAFAYMQRSILQYAANDNYYLMKRPDNRTRDENMCKIQLRQISNEYKSFSFLGIAFIIVIGTIIIVTGWFVGWIMAFLWPVVRPKKYSRRGEVCARAWNLHNKFQLQRLAFEGKSSGDWKVPDAPRIPQTVSDGKLDYYDD</sequence>
<dbReference type="EMBL" id="DF933837">
    <property type="protein sequence ID" value="GAM41081.1"/>
    <property type="molecule type" value="Genomic_DNA"/>
</dbReference>
<protein>
    <submittedName>
        <fullName evidence="3">Uncharacterized protein</fullName>
    </submittedName>
</protein>
<comment type="caution">
    <text evidence="3">The sequence shown here is derived from an EMBL/GenBank/DDBJ whole genome shotgun (WGS) entry which is preliminary data.</text>
</comment>
<organism evidence="3 4">
    <name type="scientific">Talaromyces pinophilus</name>
    <name type="common">Penicillium pinophilum</name>
    <dbReference type="NCBI Taxonomy" id="128442"/>
    <lineage>
        <taxon>Eukaryota</taxon>
        <taxon>Fungi</taxon>
        <taxon>Dikarya</taxon>
        <taxon>Ascomycota</taxon>
        <taxon>Pezizomycotina</taxon>
        <taxon>Eurotiomycetes</taxon>
        <taxon>Eurotiomycetidae</taxon>
        <taxon>Eurotiales</taxon>
        <taxon>Trichocomaceae</taxon>
        <taxon>Talaromyces</taxon>
        <taxon>Talaromyces sect. Talaromyces</taxon>
    </lineage>
</organism>
<evidence type="ECO:0000313" key="3">
    <source>
        <dbReference type="EMBL" id="GAM41081.1"/>
    </source>
</evidence>
<feature type="transmembrane region" description="Helical" evidence="2">
    <location>
        <begin position="109"/>
        <end position="142"/>
    </location>
</feature>
<proteinExistence type="predicted"/>
<feature type="region of interest" description="Disordered" evidence="1">
    <location>
        <begin position="176"/>
        <end position="201"/>
    </location>
</feature>
<dbReference type="AlphaFoldDB" id="A0A6V8HGR2"/>
<keyword evidence="4" id="KW-1185">Reference proteome</keyword>
<accession>A0A6V8HGR2</accession>
<evidence type="ECO:0000256" key="2">
    <source>
        <dbReference type="SAM" id="Phobius"/>
    </source>
</evidence>